<proteinExistence type="predicted"/>
<dbReference type="PANTHER" id="PTHR45738">
    <property type="entry name" value="POLYPHOSPHOINOSITIDE PHOSPHATASE"/>
    <property type="match status" value="1"/>
</dbReference>
<dbReference type="PROSITE" id="PS50275">
    <property type="entry name" value="SAC"/>
    <property type="match status" value="1"/>
</dbReference>
<accession>A0A7R9HWN4</accession>
<evidence type="ECO:0000313" key="6">
    <source>
        <dbReference type="EMBL" id="CAD7438349.1"/>
    </source>
</evidence>
<protein>
    <recommendedName>
        <fullName evidence="5">SAC domain-containing protein</fullName>
    </recommendedName>
</protein>
<evidence type="ECO:0000256" key="4">
    <source>
        <dbReference type="SAM" id="MobiDB-lite"/>
    </source>
</evidence>
<feature type="compositionally biased region" description="Acidic residues" evidence="4">
    <location>
        <begin position="1084"/>
        <end position="1094"/>
    </location>
</feature>
<dbReference type="GO" id="GO:0046856">
    <property type="term" value="P:phosphatidylinositol dephosphorylation"/>
    <property type="evidence" value="ECO:0007669"/>
    <property type="project" value="InterPro"/>
</dbReference>
<keyword evidence="3" id="KW-0472">Membrane</keyword>
<organism evidence="6">
    <name type="scientific">Timema bartmani</name>
    <dbReference type="NCBI Taxonomy" id="61472"/>
    <lineage>
        <taxon>Eukaryota</taxon>
        <taxon>Metazoa</taxon>
        <taxon>Ecdysozoa</taxon>
        <taxon>Arthropoda</taxon>
        <taxon>Hexapoda</taxon>
        <taxon>Insecta</taxon>
        <taxon>Pterygota</taxon>
        <taxon>Neoptera</taxon>
        <taxon>Polyneoptera</taxon>
        <taxon>Phasmatodea</taxon>
        <taxon>Timematodea</taxon>
        <taxon>Timematoidea</taxon>
        <taxon>Timematidae</taxon>
        <taxon>Timema</taxon>
    </lineage>
</organism>
<dbReference type="PANTHER" id="PTHR45738:SF5">
    <property type="entry name" value="POLYPHOSPHOINOSITIDE PHOSPHATASE"/>
    <property type="match status" value="1"/>
</dbReference>
<evidence type="ECO:0000256" key="3">
    <source>
        <dbReference type="ARBA" id="ARBA00023136"/>
    </source>
</evidence>
<name>A0A7R9HWN4_9NEOP</name>
<evidence type="ECO:0000256" key="1">
    <source>
        <dbReference type="ARBA" id="ARBA00004308"/>
    </source>
</evidence>
<dbReference type="GO" id="GO:0012505">
    <property type="term" value="C:endomembrane system"/>
    <property type="evidence" value="ECO:0007669"/>
    <property type="project" value="UniProtKB-SubCell"/>
</dbReference>
<dbReference type="Pfam" id="PF02383">
    <property type="entry name" value="Syja_N"/>
    <property type="match status" value="2"/>
</dbReference>
<feature type="region of interest" description="Disordered" evidence="4">
    <location>
        <begin position="1045"/>
        <end position="1109"/>
    </location>
</feature>
<reference evidence="6" key="1">
    <citation type="submission" date="2020-11" db="EMBL/GenBank/DDBJ databases">
        <authorList>
            <person name="Tran Van P."/>
        </authorList>
    </citation>
    <scope>NUCLEOTIDE SEQUENCE</scope>
</reference>
<gene>
    <name evidence="6" type="ORF">TBIB3V08_LOCUS942</name>
</gene>
<comment type="subcellular location">
    <subcellularLocation>
        <location evidence="1">Endomembrane system</location>
    </subcellularLocation>
</comment>
<feature type="compositionally biased region" description="Low complexity" evidence="4">
    <location>
        <begin position="1056"/>
        <end position="1083"/>
    </location>
</feature>
<evidence type="ECO:0000259" key="5">
    <source>
        <dbReference type="PROSITE" id="PS50275"/>
    </source>
</evidence>
<feature type="region of interest" description="Disordered" evidence="4">
    <location>
        <begin position="1226"/>
        <end position="1252"/>
    </location>
</feature>
<feature type="domain" description="SAC" evidence="5">
    <location>
        <begin position="409"/>
        <end position="834"/>
    </location>
</feature>
<dbReference type="InterPro" id="IPR002013">
    <property type="entry name" value="SAC_dom"/>
</dbReference>
<dbReference type="GO" id="GO:0043813">
    <property type="term" value="F:phosphatidylinositol-3,5-bisphosphate 5-phosphatase activity"/>
    <property type="evidence" value="ECO:0007669"/>
    <property type="project" value="InterPro"/>
</dbReference>
<evidence type="ECO:0000256" key="2">
    <source>
        <dbReference type="ARBA" id="ARBA00022801"/>
    </source>
</evidence>
<dbReference type="InterPro" id="IPR043573">
    <property type="entry name" value="Fig4-like"/>
</dbReference>
<sequence>MGLNSQKIVFGAAVVLDQTSACMLLQQPSLRISFSSANVAKKLVWLLCSILKTIVSKQSNLHRKNSARLVAFEFMRFYLVGSNNTQTRFRVLKIDRTEPRELSVVDDGTEYSHDEIRDLVTMIDVGNRTRVGQRLSSNGVARVVSAFGIVGNKRMVQYEEATDEADLDSSPKLAAKSLSLWRSVWKQDSFPRLVPAFGLLEGYYIILVTKRRRVAVIGHHTLYKIEDTSMIYIPNDGVRTTHPDEQRYLKMFQSIDLSSNFYFSSPDRDLNLDLPVLNGRAQRDQRVSQLRHRVWQQVTQSTIQNYCFSDGNKCLSLQSRTIVSVWQQVPQSTIQNSFVNCGHVKKSEGSDVKEIERRGDDDTQYEDWELATYGVLCVEEMCGEFGSESCLKEGQDGGEDADEAEPEPLPSFMEALHAFEPYSYDLSHTLQSNLTPPCEASNTILTEESAPKHDRPMKAAESHLPATGQPVNSPLFKLSVRNRPNRRFVWNNHLLSQIEQDVHPDWLLYVVHGFVGQSNVSVFGRSMYVTLLARRSSRYAGTRFLKRGANFQGDVANEVETEQMLHDSGVSCLSMGRYSSFVQLRGSIPGHWSQDMTKMVPKPAISFDLADPFAETAGEHFNQLLRRYGSPIIIVNLVKKREKKKHESMLSEEFQSAVKYLNQFLPPDHHIQYISFDMARVNRGKKANVMTKLADIAHSAVCKTGVFQSKSPYYNQDPLSILGQPTGKGPRLQTGVVRVNCVDCLDRTNTAQFAFGKCALGFQYWWAHVINVMLAWSGFMVTGRPRLESPLAVLRLCALGVLNSPLLEFDTDCVRMLEELYEDHGDTLALQYGGSQLVHRIKTYRKTAPWTSQGNDIMQTLSRYYSNTFSDAEKQHTINLFLGLFVPDESQPPIWDQLTDYYLHHSLAMGLKSTGWVEEDWEEGLVKNHGERKEGVAGMFGENLSEWKERVAGVLGERQQYNLKQWWDTEVLQCLPQAHDEVSKTCREVARIIRPRDESVDGYQDYHRPHELTVLGETFAFEISHSVRDFMPHFTTSYSPFAVRVRPGRRREETSSKGSSISKNPSLTGQSSTSSTTSSASESSSEESEEELDNSDSQISPSKDSTSDNVTFEALFPSMRQVYGTEVKNPSKQDIAIYKSSYSSIHINSFSFILSGLCLHAMRVRSSSSADCTRMVGYDRLQTFIHALCCFVASLCEAVNMNVNLNMLDNFIEDLGSELDVGNDDPSYLIQENDSSDDSGADSAEVGVGGGGSVDPPVKLMLTVHRYVSIGISANSMKPTLGVGRSVKLIQQSVFSMDTSVRVSPPRASRCAQESYHRYVERGLVGASEPSPSDLLKYNSYACNKVLGHRIWEELM</sequence>
<keyword evidence="2" id="KW-0378">Hydrolase</keyword>
<dbReference type="EMBL" id="OD564443">
    <property type="protein sequence ID" value="CAD7438349.1"/>
    <property type="molecule type" value="Genomic_DNA"/>
</dbReference>
<feature type="compositionally biased region" description="Polar residues" evidence="4">
    <location>
        <begin position="1095"/>
        <end position="1109"/>
    </location>
</feature>